<keyword evidence="1" id="KW-0472">Membrane</keyword>
<comment type="caution">
    <text evidence="3">The sequence shown here is derived from an EMBL/GenBank/DDBJ whole genome shotgun (WGS) entry which is preliminary data.</text>
</comment>
<accession>A0A4Y3HUH4</accession>
<feature type="signal peptide" evidence="2">
    <location>
        <begin position="1"/>
        <end position="25"/>
    </location>
</feature>
<sequence length="151" mass="16792">MLKRCITFIVVAFVTVCLHTVIAHAYPDQDKLTTVSQIHSIEEIQSQSQVYSHEQNNDSGTTFFNDEYSANYCTTPRRGICHIDGAERDFTASYHLLVAFGAPPLLLLATLVFSLIPANLHWSGQVSSSKSRISGWKDGNTLYSQRLPLSA</sequence>
<dbReference type="AlphaFoldDB" id="A0A4Y3HUH4"/>
<dbReference type="OrthoDB" id="6272517at2"/>
<evidence type="ECO:0000313" key="4">
    <source>
        <dbReference type="Proteomes" id="UP000318717"/>
    </source>
</evidence>
<evidence type="ECO:0000256" key="1">
    <source>
        <dbReference type="SAM" id="Phobius"/>
    </source>
</evidence>
<dbReference type="EMBL" id="BJLF01000006">
    <property type="protein sequence ID" value="GEA50789.1"/>
    <property type="molecule type" value="Genomic_DNA"/>
</dbReference>
<dbReference type="Proteomes" id="UP000318717">
    <property type="component" value="Unassembled WGS sequence"/>
</dbReference>
<feature type="chain" id="PRO_5021483418" description="Lipoprotein" evidence="2">
    <location>
        <begin position="26"/>
        <end position="151"/>
    </location>
</feature>
<organism evidence="3 4">
    <name type="scientific">Vibrio inusitatus NBRC 102082</name>
    <dbReference type="NCBI Taxonomy" id="1219070"/>
    <lineage>
        <taxon>Bacteria</taxon>
        <taxon>Pseudomonadati</taxon>
        <taxon>Pseudomonadota</taxon>
        <taxon>Gammaproteobacteria</taxon>
        <taxon>Vibrionales</taxon>
        <taxon>Vibrionaceae</taxon>
        <taxon>Vibrio</taxon>
    </lineage>
</organism>
<keyword evidence="2" id="KW-0732">Signal</keyword>
<feature type="transmembrane region" description="Helical" evidence="1">
    <location>
        <begin position="94"/>
        <end position="116"/>
    </location>
</feature>
<keyword evidence="1" id="KW-1133">Transmembrane helix</keyword>
<name>A0A4Y3HUH4_9VIBR</name>
<keyword evidence="1" id="KW-0812">Transmembrane</keyword>
<keyword evidence="4" id="KW-1185">Reference proteome</keyword>
<evidence type="ECO:0008006" key="5">
    <source>
        <dbReference type="Google" id="ProtNLM"/>
    </source>
</evidence>
<protein>
    <recommendedName>
        <fullName evidence="5">Lipoprotein</fullName>
    </recommendedName>
</protein>
<evidence type="ECO:0000256" key="2">
    <source>
        <dbReference type="SAM" id="SignalP"/>
    </source>
</evidence>
<dbReference type="RefSeq" id="WP_141345132.1">
    <property type="nucleotide sequence ID" value="NZ_BJLF01000006.1"/>
</dbReference>
<evidence type="ECO:0000313" key="3">
    <source>
        <dbReference type="EMBL" id="GEA50789.1"/>
    </source>
</evidence>
<proteinExistence type="predicted"/>
<reference evidence="3 4" key="1">
    <citation type="submission" date="2019-06" db="EMBL/GenBank/DDBJ databases">
        <title>Whole genome shotgun sequence of Vibrio inusitatus NBRC 102082.</title>
        <authorList>
            <person name="Hosoyama A."/>
            <person name="Uohara A."/>
            <person name="Ohji S."/>
            <person name="Ichikawa N."/>
        </authorList>
    </citation>
    <scope>NUCLEOTIDE SEQUENCE [LARGE SCALE GENOMIC DNA]</scope>
    <source>
        <strain evidence="3 4">NBRC 102082</strain>
    </source>
</reference>
<gene>
    <name evidence="3" type="ORF">VIN01S_15930</name>
</gene>